<comment type="caution">
    <text evidence="2">The sequence shown here is derived from an EMBL/GenBank/DDBJ whole genome shotgun (WGS) entry which is preliminary data.</text>
</comment>
<protein>
    <recommendedName>
        <fullName evidence="1">Protein CPL1-like domain-containing protein</fullName>
    </recommendedName>
</protein>
<dbReference type="STRING" id="71717.A0A4Y7T562"/>
<dbReference type="OrthoDB" id="439917at2759"/>
<evidence type="ECO:0000259" key="1">
    <source>
        <dbReference type="Pfam" id="PF21671"/>
    </source>
</evidence>
<evidence type="ECO:0000313" key="2">
    <source>
        <dbReference type="EMBL" id="TEB29161.1"/>
    </source>
</evidence>
<evidence type="ECO:0000313" key="3">
    <source>
        <dbReference type="Proteomes" id="UP000298030"/>
    </source>
</evidence>
<keyword evidence="3" id="KW-1185">Reference proteome</keyword>
<dbReference type="Pfam" id="PF21671">
    <property type="entry name" value="CPL1-like"/>
    <property type="match status" value="1"/>
</dbReference>
<sequence>MGMFTKTLDYSPRSYHTDLTPSRFQPAANNPLTCVCPSPKTVCGLSCGAFSACQSGIPVVRRAADKAHIDMLPRTSRIGNKALCPSRKTPCGIPNKGFQAWECVDTESDLFSCGGCAMSGPFGQGMKRGRDCSTIEGTAAVRCEGGRCVVESCMGGYVPSKNVSACTMKGNEEEGALEGALRGGLKSIFGVGV</sequence>
<feature type="domain" description="Protein CPL1-like" evidence="1">
    <location>
        <begin position="101"/>
        <end position="166"/>
    </location>
</feature>
<dbReference type="PANTHER" id="PTHR35192">
    <property type="entry name" value="PROTEIN, PUTATIVE-RELATED"/>
    <property type="match status" value="1"/>
</dbReference>
<proteinExistence type="predicted"/>
<name>A0A4Y7T562_COPMI</name>
<dbReference type="EMBL" id="QPFP01000028">
    <property type="protein sequence ID" value="TEB29161.1"/>
    <property type="molecule type" value="Genomic_DNA"/>
</dbReference>
<organism evidence="2 3">
    <name type="scientific">Coprinellus micaceus</name>
    <name type="common">Glistening ink-cap mushroom</name>
    <name type="synonym">Coprinus micaceus</name>
    <dbReference type="NCBI Taxonomy" id="71717"/>
    <lineage>
        <taxon>Eukaryota</taxon>
        <taxon>Fungi</taxon>
        <taxon>Dikarya</taxon>
        <taxon>Basidiomycota</taxon>
        <taxon>Agaricomycotina</taxon>
        <taxon>Agaricomycetes</taxon>
        <taxon>Agaricomycetidae</taxon>
        <taxon>Agaricales</taxon>
        <taxon>Agaricineae</taxon>
        <taxon>Psathyrellaceae</taxon>
        <taxon>Coprinellus</taxon>
    </lineage>
</organism>
<dbReference type="Proteomes" id="UP000298030">
    <property type="component" value="Unassembled WGS sequence"/>
</dbReference>
<dbReference type="InterPro" id="IPR038955">
    <property type="entry name" value="PriA/CPL1_fungi"/>
</dbReference>
<accession>A0A4Y7T562</accession>
<dbReference type="PANTHER" id="PTHR35192:SF2">
    <property type="entry name" value="APPLE DOMAIN-CONTAINING PROTEIN"/>
    <property type="match status" value="1"/>
</dbReference>
<dbReference type="InterPro" id="IPR048661">
    <property type="entry name" value="CPL1-like"/>
</dbReference>
<gene>
    <name evidence="2" type="ORF">FA13DRAFT_1734812</name>
</gene>
<dbReference type="AlphaFoldDB" id="A0A4Y7T562"/>
<reference evidence="2 3" key="1">
    <citation type="journal article" date="2019" name="Nat. Ecol. Evol.">
        <title>Megaphylogeny resolves global patterns of mushroom evolution.</title>
        <authorList>
            <person name="Varga T."/>
            <person name="Krizsan K."/>
            <person name="Foldi C."/>
            <person name="Dima B."/>
            <person name="Sanchez-Garcia M."/>
            <person name="Sanchez-Ramirez S."/>
            <person name="Szollosi G.J."/>
            <person name="Szarkandi J.G."/>
            <person name="Papp V."/>
            <person name="Albert L."/>
            <person name="Andreopoulos W."/>
            <person name="Angelini C."/>
            <person name="Antonin V."/>
            <person name="Barry K.W."/>
            <person name="Bougher N.L."/>
            <person name="Buchanan P."/>
            <person name="Buyck B."/>
            <person name="Bense V."/>
            <person name="Catcheside P."/>
            <person name="Chovatia M."/>
            <person name="Cooper J."/>
            <person name="Damon W."/>
            <person name="Desjardin D."/>
            <person name="Finy P."/>
            <person name="Geml J."/>
            <person name="Haridas S."/>
            <person name="Hughes K."/>
            <person name="Justo A."/>
            <person name="Karasinski D."/>
            <person name="Kautmanova I."/>
            <person name="Kiss B."/>
            <person name="Kocsube S."/>
            <person name="Kotiranta H."/>
            <person name="LaButti K.M."/>
            <person name="Lechner B.E."/>
            <person name="Liimatainen K."/>
            <person name="Lipzen A."/>
            <person name="Lukacs Z."/>
            <person name="Mihaltcheva S."/>
            <person name="Morgado L.N."/>
            <person name="Niskanen T."/>
            <person name="Noordeloos M.E."/>
            <person name="Ohm R.A."/>
            <person name="Ortiz-Santana B."/>
            <person name="Ovrebo C."/>
            <person name="Racz N."/>
            <person name="Riley R."/>
            <person name="Savchenko A."/>
            <person name="Shiryaev A."/>
            <person name="Soop K."/>
            <person name="Spirin V."/>
            <person name="Szebenyi C."/>
            <person name="Tomsovsky M."/>
            <person name="Tulloss R.E."/>
            <person name="Uehling J."/>
            <person name="Grigoriev I.V."/>
            <person name="Vagvolgyi C."/>
            <person name="Papp T."/>
            <person name="Martin F.M."/>
            <person name="Miettinen O."/>
            <person name="Hibbett D.S."/>
            <person name="Nagy L.G."/>
        </authorList>
    </citation>
    <scope>NUCLEOTIDE SEQUENCE [LARGE SCALE GENOMIC DNA]</scope>
    <source>
        <strain evidence="2 3">FP101781</strain>
    </source>
</reference>